<dbReference type="InterPro" id="IPR039425">
    <property type="entry name" value="RNA_pol_sigma-70-like"/>
</dbReference>
<dbReference type="PANTHER" id="PTHR43133:SF46">
    <property type="entry name" value="RNA POLYMERASE SIGMA-70 FACTOR ECF SUBFAMILY"/>
    <property type="match status" value="1"/>
</dbReference>
<protein>
    <submittedName>
        <fullName evidence="7">Sigma-70 family RNA polymerase sigma factor</fullName>
    </submittedName>
</protein>
<keyword evidence="8" id="KW-1185">Reference proteome</keyword>
<evidence type="ECO:0000259" key="5">
    <source>
        <dbReference type="Pfam" id="PF04542"/>
    </source>
</evidence>
<dbReference type="Pfam" id="PF04542">
    <property type="entry name" value="Sigma70_r2"/>
    <property type="match status" value="1"/>
</dbReference>
<dbReference type="InterPro" id="IPR013324">
    <property type="entry name" value="RNA_pol_sigma_r3/r4-like"/>
</dbReference>
<evidence type="ECO:0000313" key="7">
    <source>
        <dbReference type="EMBL" id="MVT41351.1"/>
    </source>
</evidence>
<dbReference type="Pfam" id="PF08281">
    <property type="entry name" value="Sigma70_r4_2"/>
    <property type="match status" value="1"/>
</dbReference>
<evidence type="ECO:0000256" key="2">
    <source>
        <dbReference type="ARBA" id="ARBA00023015"/>
    </source>
</evidence>
<dbReference type="PANTHER" id="PTHR43133">
    <property type="entry name" value="RNA POLYMERASE ECF-TYPE SIGMA FACTO"/>
    <property type="match status" value="1"/>
</dbReference>
<feature type="domain" description="RNA polymerase sigma-70 region 2" evidence="5">
    <location>
        <begin position="35"/>
        <end position="101"/>
    </location>
</feature>
<dbReference type="CDD" id="cd06171">
    <property type="entry name" value="Sigma70_r4"/>
    <property type="match status" value="1"/>
</dbReference>
<evidence type="ECO:0000256" key="4">
    <source>
        <dbReference type="ARBA" id="ARBA00023163"/>
    </source>
</evidence>
<dbReference type="InterPro" id="IPR036388">
    <property type="entry name" value="WH-like_DNA-bd_sf"/>
</dbReference>
<keyword evidence="4" id="KW-0804">Transcription</keyword>
<dbReference type="EMBL" id="WRXO01000003">
    <property type="protein sequence ID" value="MVT41351.1"/>
    <property type="molecule type" value="Genomic_DNA"/>
</dbReference>
<dbReference type="Proteomes" id="UP000468388">
    <property type="component" value="Unassembled WGS sequence"/>
</dbReference>
<proteinExistence type="inferred from homology"/>
<gene>
    <name evidence="7" type="ORF">GO495_12215</name>
</gene>
<dbReference type="Gene3D" id="1.10.1740.10">
    <property type="match status" value="1"/>
</dbReference>
<dbReference type="InterPro" id="IPR007627">
    <property type="entry name" value="RNA_pol_sigma70_r2"/>
</dbReference>
<evidence type="ECO:0000313" key="8">
    <source>
        <dbReference type="Proteomes" id="UP000468388"/>
    </source>
</evidence>
<dbReference type="SUPFAM" id="SSF88946">
    <property type="entry name" value="Sigma2 domain of RNA polymerase sigma factors"/>
    <property type="match status" value="1"/>
</dbReference>
<reference evidence="7 8" key="1">
    <citation type="submission" date="2019-12" db="EMBL/GenBank/DDBJ databases">
        <title>The draft genomic sequence of strain Chitinophaga oryziterrae JCM 16595.</title>
        <authorList>
            <person name="Zhang X."/>
        </authorList>
    </citation>
    <scope>NUCLEOTIDE SEQUENCE [LARGE SCALE GENOMIC DNA]</scope>
    <source>
        <strain evidence="7 8">JCM 16595</strain>
    </source>
</reference>
<evidence type="ECO:0000256" key="1">
    <source>
        <dbReference type="ARBA" id="ARBA00010641"/>
    </source>
</evidence>
<dbReference type="RefSeq" id="WP_157299980.1">
    <property type="nucleotide sequence ID" value="NZ_BAAAZB010000025.1"/>
</dbReference>
<dbReference type="OrthoDB" id="9150024at2"/>
<comment type="caution">
    <text evidence="7">The sequence shown here is derived from an EMBL/GenBank/DDBJ whole genome shotgun (WGS) entry which is preliminary data.</text>
</comment>
<keyword evidence="2" id="KW-0805">Transcription regulation</keyword>
<dbReference type="InterPro" id="IPR013325">
    <property type="entry name" value="RNA_pol_sigma_r2"/>
</dbReference>
<dbReference type="GO" id="GO:0006352">
    <property type="term" value="P:DNA-templated transcription initiation"/>
    <property type="evidence" value="ECO:0007669"/>
    <property type="project" value="InterPro"/>
</dbReference>
<organism evidence="7 8">
    <name type="scientific">Chitinophaga oryziterrae</name>
    <dbReference type="NCBI Taxonomy" id="1031224"/>
    <lineage>
        <taxon>Bacteria</taxon>
        <taxon>Pseudomonadati</taxon>
        <taxon>Bacteroidota</taxon>
        <taxon>Chitinophagia</taxon>
        <taxon>Chitinophagales</taxon>
        <taxon>Chitinophagaceae</taxon>
        <taxon>Chitinophaga</taxon>
    </lineage>
</organism>
<feature type="domain" description="RNA polymerase sigma factor 70 region 4 type 2" evidence="6">
    <location>
        <begin position="134"/>
        <end position="185"/>
    </location>
</feature>
<dbReference type="GO" id="GO:0016987">
    <property type="term" value="F:sigma factor activity"/>
    <property type="evidence" value="ECO:0007669"/>
    <property type="project" value="UniProtKB-KW"/>
</dbReference>
<dbReference type="GO" id="GO:0003677">
    <property type="term" value="F:DNA binding"/>
    <property type="evidence" value="ECO:0007669"/>
    <property type="project" value="InterPro"/>
</dbReference>
<dbReference type="Gene3D" id="1.10.10.10">
    <property type="entry name" value="Winged helix-like DNA-binding domain superfamily/Winged helix DNA-binding domain"/>
    <property type="match status" value="1"/>
</dbReference>
<dbReference type="SUPFAM" id="SSF88659">
    <property type="entry name" value="Sigma3 and sigma4 domains of RNA polymerase sigma factors"/>
    <property type="match status" value="1"/>
</dbReference>
<sequence length="198" mass="23018">MYSTFIGLNKTIVLSGEQSLWDGLKRGNVQSLEALYTQYNELLYNYGKKFTTDIHLVQDAIQETFISLWKYRTSISADKGFNYYLLKSFRNQLLRLIKERANTTYTDETLEFSFEVGFDKQLIAGEEYALLSKQVKDALGQLTARQREIIYFRFFEGLSFEEIAGIMNMQVRATYKLTSRALAALKEIMSILFILKII</sequence>
<evidence type="ECO:0000259" key="6">
    <source>
        <dbReference type="Pfam" id="PF08281"/>
    </source>
</evidence>
<dbReference type="NCBIfam" id="TIGR02937">
    <property type="entry name" value="sigma70-ECF"/>
    <property type="match status" value="1"/>
</dbReference>
<dbReference type="InterPro" id="IPR014284">
    <property type="entry name" value="RNA_pol_sigma-70_dom"/>
</dbReference>
<keyword evidence="3" id="KW-0731">Sigma factor</keyword>
<evidence type="ECO:0000256" key="3">
    <source>
        <dbReference type="ARBA" id="ARBA00023082"/>
    </source>
</evidence>
<dbReference type="AlphaFoldDB" id="A0A6N8J9T8"/>
<dbReference type="InterPro" id="IPR013249">
    <property type="entry name" value="RNA_pol_sigma70_r4_t2"/>
</dbReference>
<accession>A0A6N8J9T8</accession>
<comment type="similarity">
    <text evidence="1">Belongs to the sigma-70 factor family. ECF subfamily.</text>
</comment>
<name>A0A6N8J9T8_9BACT</name>